<dbReference type="GO" id="GO:0007623">
    <property type="term" value="P:circadian rhythm"/>
    <property type="evidence" value="ECO:0007669"/>
    <property type="project" value="InterPro"/>
</dbReference>
<proteinExistence type="predicted"/>
<dbReference type="EMBL" id="JBBPBK010000004">
    <property type="protein sequence ID" value="KAK9287353.1"/>
    <property type="molecule type" value="Genomic_DNA"/>
</dbReference>
<protein>
    <submittedName>
        <fullName evidence="2">Uncharacterized protein</fullName>
    </submittedName>
</protein>
<name>A0AAP0S0B5_LIQFO</name>
<accession>A0AAP0S0B5</accession>
<gene>
    <name evidence="2" type="ORF">L1049_015770</name>
</gene>
<dbReference type="PANTHER" id="PTHR33334">
    <property type="entry name" value="PROTEIN LNK1"/>
    <property type="match status" value="1"/>
</dbReference>
<comment type="caution">
    <text evidence="2">The sequence shown here is derived from an EMBL/GenBank/DDBJ whole genome shotgun (WGS) entry which is preliminary data.</text>
</comment>
<evidence type="ECO:0000313" key="3">
    <source>
        <dbReference type="Proteomes" id="UP001415857"/>
    </source>
</evidence>
<dbReference type="AlphaFoldDB" id="A0AAP0S0B5"/>
<evidence type="ECO:0000256" key="1">
    <source>
        <dbReference type="SAM" id="MobiDB-lite"/>
    </source>
</evidence>
<dbReference type="PANTHER" id="PTHR33334:SF8">
    <property type="entry name" value="PROTEIN LNK1"/>
    <property type="match status" value="1"/>
</dbReference>
<sequence length="147" mass="16805">MLLIDGRRDEINLHEKQSKQQNQSEGKRKDCNLENGGSFHRSGTRKQSSDVKLPFGDSSCQVLSAPGIRQQKQNVGPDSLSYLQTHIPHTQLDYSHTSDQISFSTTLSSVNLKTTASHLFVQRTLHMHQIRYVLWRALMILHLRLLL</sequence>
<dbReference type="Proteomes" id="UP001415857">
    <property type="component" value="Unassembled WGS sequence"/>
</dbReference>
<feature type="region of interest" description="Disordered" evidence="1">
    <location>
        <begin position="1"/>
        <end position="53"/>
    </location>
</feature>
<evidence type="ECO:0000313" key="2">
    <source>
        <dbReference type="EMBL" id="KAK9287353.1"/>
    </source>
</evidence>
<organism evidence="2 3">
    <name type="scientific">Liquidambar formosana</name>
    <name type="common">Formosan gum</name>
    <dbReference type="NCBI Taxonomy" id="63359"/>
    <lineage>
        <taxon>Eukaryota</taxon>
        <taxon>Viridiplantae</taxon>
        <taxon>Streptophyta</taxon>
        <taxon>Embryophyta</taxon>
        <taxon>Tracheophyta</taxon>
        <taxon>Spermatophyta</taxon>
        <taxon>Magnoliopsida</taxon>
        <taxon>eudicotyledons</taxon>
        <taxon>Gunneridae</taxon>
        <taxon>Pentapetalae</taxon>
        <taxon>Saxifragales</taxon>
        <taxon>Altingiaceae</taxon>
        <taxon>Liquidambar</taxon>
    </lineage>
</organism>
<dbReference type="GO" id="GO:0006355">
    <property type="term" value="P:regulation of DNA-templated transcription"/>
    <property type="evidence" value="ECO:0007669"/>
    <property type="project" value="InterPro"/>
</dbReference>
<keyword evidence="3" id="KW-1185">Reference proteome</keyword>
<feature type="compositionally biased region" description="Basic and acidic residues" evidence="1">
    <location>
        <begin position="1"/>
        <end position="18"/>
    </location>
</feature>
<dbReference type="InterPro" id="IPR039928">
    <property type="entry name" value="LNK"/>
</dbReference>
<reference evidence="2 3" key="1">
    <citation type="journal article" date="2024" name="Plant J.">
        <title>Genome sequences and population genomics reveal climatic adaptation and genomic divergence between two closely related sweetgum species.</title>
        <authorList>
            <person name="Xu W.Q."/>
            <person name="Ren C.Q."/>
            <person name="Zhang X.Y."/>
            <person name="Comes H.P."/>
            <person name="Liu X.H."/>
            <person name="Li Y.G."/>
            <person name="Kettle C.J."/>
            <person name="Jalonen R."/>
            <person name="Gaisberger H."/>
            <person name="Ma Y.Z."/>
            <person name="Qiu Y.X."/>
        </authorList>
    </citation>
    <scope>NUCLEOTIDE SEQUENCE [LARGE SCALE GENOMIC DNA]</scope>
    <source>
        <strain evidence="2">Hangzhou</strain>
    </source>
</reference>